<feature type="non-terminal residue" evidence="1">
    <location>
        <position position="46"/>
    </location>
</feature>
<evidence type="ECO:0000313" key="1">
    <source>
        <dbReference type="EMBL" id="SVE06035.1"/>
    </source>
</evidence>
<name>A0A383AFR6_9ZZZZ</name>
<gene>
    <name evidence="1" type="ORF">METZ01_LOCUS458889</name>
</gene>
<dbReference type="EMBL" id="UINC01191403">
    <property type="protein sequence ID" value="SVE06035.1"/>
    <property type="molecule type" value="Genomic_DNA"/>
</dbReference>
<accession>A0A383AFR6</accession>
<dbReference type="AlphaFoldDB" id="A0A383AFR6"/>
<sequence>MDSMTIQCATLPLYDLEETRTQTDALWIGLASSFRRKGIKNVPDTL</sequence>
<organism evidence="1">
    <name type="scientific">marine metagenome</name>
    <dbReference type="NCBI Taxonomy" id="408172"/>
    <lineage>
        <taxon>unclassified sequences</taxon>
        <taxon>metagenomes</taxon>
        <taxon>ecological metagenomes</taxon>
    </lineage>
</organism>
<protein>
    <submittedName>
        <fullName evidence="1">Uncharacterized protein</fullName>
    </submittedName>
</protein>
<proteinExistence type="predicted"/>
<reference evidence="1" key="1">
    <citation type="submission" date="2018-05" db="EMBL/GenBank/DDBJ databases">
        <authorList>
            <person name="Lanie J.A."/>
            <person name="Ng W.-L."/>
            <person name="Kazmierczak K.M."/>
            <person name="Andrzejewski T.M."/>
            <person name="Davidsen T.M."/>
            <person name="Wayne K.J."/>
            <person name="Tettelin H."/>
            <person name="Glass J.I."/>
            <person name="Rusch D."/>
            <person name="Podicherti R."/>
            <person name="Tsui H.-C.T."/>
            <person name="Winkler M.E."/>
        </authorList>
    </citation>
    <scope>NUCLEOTIDE SEQUENCE</scope>
</reference>